<organism evidence="2 3">
    <name type="scientific">Gossypium australe</name>
    <dbReference type="NCBI Taxonomy" id="47621"/>
    <lineage>
        <taxon>Eukaryota</taxon>
        <taxon>Viridiplantae</taxon>
        <taxon>Streptophyta</taxon>
        <taxon>Embryophyta</taxon>
        <taxon>Tracheophyta</taxon>
        <taxon>Spermatophyta</taxon>
        <taxon>Magnoliopsida</taxon>
        <taxon>eudicotyledons</taxon>
        <taxon>Gunneridae</taxon>
        <taxon>Pentapetalae</taxon>
        <taxon>rosids</taxon>
        <taxon>malvids</taxon>
        <taxon>Malvales</taxon>
        <taxon>Malvaceae</taxon>
        <taxon>Malvoideae</taxon>
        <taxon>Gossypium</taxon>
    </lineage>
</organism>
<gene>
    <name evidence="2" type="ORF">EPI10_023351</name>
</gene>
<accession>A0A5B6VUU8</accession>
<dbReference type="InterPro" id="IPR005162">
    <property type="entry name" value="Retrotrans_gag_dom"/>
</dbReference>
<evidence type="ECO:0000259" key="1">
    <source>
        <dbReference type="Pfam" id="PF03732"/>
    </source>
</evidence>
<evidence type="ECO:0000313" key="3">
    <source>
        <dbReference type="Proteomes" id="UP000325315"/>
    </source>
</evidence>
<name>A0A5B6VUU8_9ROSI</name>
<dbReference type="Proteomes" id="UP000325315">
    <property type="component" value="Unassembled WGS sequence"/>
</dbReference>
<reference evidence="3" key="1">
    <citation type="journal article" date="2019" name="Plant Biotechnol. J.">
        <title>Genome sequencing of the Australian wild diploid species Gossypium australe highlights disease resistance and delayed gland morphogenesis.</title>
        <authorList>
            <person name="Cai Y."/>
            <person name="Cai X."/>
            <person name="Wang Q."/>
            <person name="Wang P."/>
            <person name="Zhang Y."/>
            <person name="Cai C."/>
            <person name="Xu Y."/>
            <person name="Wang K."/>
            <person name="Zhou Z."/>
            <person name="Wang C."/>
            <person name="Geng S."/>
            <person name="Li B."/>
            <person name="Dong Q."/>
            <person name="Hou Y."/>
            <person name="Wang H."/>
            <person name="Ai P."/>
            <person name="Liu Z."/>
            <person name="Yi F."/>
            <person name="Sun M."/>
            <person name="An G."/>
            <person name="Cheng J."/>
            <person name="Zhang Y."/>
            <person name="Shi Q."/>
            <person name="Xie Y."/>
            <person name="Shi X."/>
            <person name="Chang Y."/>
            <person name="Huang F."/>
            <person name="Chen Y."/>
            <person name="Hong S."/>
            <person name="Mi L."/>
            <person name="Sun Q."/>
            <person name="Zhang L."/>
            <person name="Zhou B."/>
            <person name="Peng R."/>
            <person name="Zhang X."/>
            <person name="Liu F."/>
        </authorList>
    </citation>
    <scope>NUCLEOTIDE SEQUENCE [LARGE SCALE GENOMIC DNA]</scope>
    <source>
        <strain evidence="3">cv. PA1801</strain>
    </source>
</reference>
<dbReference type="AlphaFoldDB" id="A0A5B6VUU8"/>
<comment type="caution">
    <text evidence="2">The sequence shown here is derived from an EMBL/GenBank/DDBJ whole genome shotgun (WGS) entry which is preliminary data.</text>
</comment>
<proteinExistence type="predicted"/>
<feature type="domain" description="Retrotransposon gag" evidence="1">
    <location>
        <begin position="47"/>
        <end position="108"/>
    </location>
</feature>
<evidence type="ECO:0000313" key="2">
    <source>
        <dbReference type="EMBL" id="KAA3472930.1"/>
    </source>
</evidence>
<dbReference type="Pfam" id="PF03732">
    <property type="entry name" value="Retrotrans_gag"/>
    <property type="match status" value="1"/>
</dbReference>
<dbReference type="EMBL" id="SMMG02000005">
    <property type="protein sequence ID" value="KAA3472930.1"/>
    <property type="molecule type" value="Genomic_DNA"/>
</dbReference>
<sequence>MLRILERVAGPNSGSEGRGSVIERLRSNGAELFGGVTGVAPTMAVYWLEVKEGTQPDHLTWNFFKSTFQSKYVGASYVDARRREFLNLMQGDQSVAEYEAEFLRLSHYA</sequence>
<protein>
    <submittedName>
        <fullName evidence="2">Pre-mrna-splicing factor slu7</fullName>
    </submittedName>
</protein>
<keyword evidence="3" id="KW-1185">Reference proteome</keyword>
<dbReference type="OrthoDB" id="1936908at2759"/>